<sequence>MPITSEFNETFKNRGIRWSKVDHAYAFKRDNNSNGDRQKSFDHGSVFPPPLQKSLQMLNDTRFYAHNIRLLDFIFKAKPLC</sequence>
<evidence type="ECO:0000313" key="2">
    <source>
        <dbReference type="Proteomes" id="UP001054945"/>
    </source>
</evidence>
<proteinExistence type="predicted"/>
<dbReference type="EMBL" id="BPLR01018438">
    <property type="protein sequence ID" value="GIY99599.1"/>
    <property type="molecule type" value="Genomic_DNA"/>
</dbReference>
<comment type="caution">
    <text evidence="1">The sequence shown here is derived from an EMBL/GenBank/DDBJ whole genome shotgun (WGS) entry which is preliminary data.</text>
</comment>
<accession>A0AAV4XZW3</accession>
<gene>
    <name evidence="1" type="ORF">CEXT_723181</name>
</gene>
<dbReference type="Proteomes" id="UP001054945">
    <property type="component" value="Unassembled WGS sequence"/>
</dbReference>
<reference evidence="1 2" key="1">
    <citation type="submission" date="2021-06" db="EMBL/GenBank/DDBJ databases">
        <title>Caerostris extrusa draft genome.</title>
        <authorList>
            <person name="Kono N."/>
            <person name="Arakawa K."/>
        </authorList>
    </citation>
    <scope>NUCLEOTIDE SEQUENCE [LARGE SCALE GENOMIC DNA]</scope>
</reference>
<organism evidence="1 2">
    <name type="scientific">Caerostris extrusa</name>
    <name type="common">Bark spider</name>
    <name type="synonym">Caerostris bankana</name>
    <dbReference type="NCBI Taxonomy" id="172846"/>
    <lineage>
        <taxon>Eukaryota</taxon>
        <taxon>Metazoa</taxon>
        <taxon>Ecdysozoa</taxon>
        <taxon>Arthropoda</taxon>
        <taxon>Chelicerata</taxon>
        <taxon>Arachnida</taxon>
        <taxon>Araneae</taxon>
        <taxon>Araneomorphae</taxon>
        <taxon>Entelegynae</taxon>
        <taxon>Araneoidea</taxon>
        <taxon>Araneidae</taxon>
        <taxon>Caerostris</taxon>
    </lineage>
</organism>
<keyword evidence="2" id="KW-1185">Reference proteome</keyword>
<evidence type="ECO:0000313" key="1">
    <source>
        <dbReference type="EMBL" id="GIY99599.1"/>
    </source>
</evidence>
<name>A0AAV4XZW3_CAEEX</name>
<protein>
    <submittedName>
        <fullName evidence="1">Uncharacterized protein</fullName>
    </submittedName>
</protein>
<dbReference type="AlphaFoldDB" id="A0AAV4XZW3"/>